<gene>
    <name evidence="2" type="ORF">OFUS_LOCUS17045</name>
</gene>
<dbReference type="Gene3D" id="1.10.533.10">
    <property type="entry name" value="Death Domain, Fas"/>
    <property type="match status" value="1"/>
</dbReference>
<accession>A0A8J1U0Z0</accession>
<dbReference type="OrthoDB" id="10045177at2759"/>
<dbReference type="Pfam" id="PF16095">
    <property type="entry name" value="COR-A"/>
    <property type="match status" value="1"/>
</dbReference>
<dbReference type="SMART" id="SM00005">
    <property type="entry name" value="DEATH"/>
    <property type="match status" value="1"/>
</dbReference>
<evidence type="ECO:0000256" key="1">
    <source>
        <dbReference type="ARBA" id="ARBA00022737"/>
    </source>
</evidence>
<dbReference type="SUPFAM" id="SSF47986">
    <property type="entry name" value="DEATH domain"/>
    <property type="match status" value="1"/>
</dbReference>
<dbReference type="Gene3D" id="3.40.50.300">
    <property type="entry name" value="P-loop containing nucleotide triphosphate hydrolases"/>
    <property type="match status" value="1"/>
</dbReference>
<dbReference type="InterPro" id="IPR011029">
    <property type="entry name" value="DEATH-like_dom_sf"/>
</dbReference>
<sequence>MSEVDKEALWRIGLTPAYGHFQGELSHRAKQNVLKTVKQPCKRLIVNILGEPRQGKTSLKRLLTREPFDPNEESTVAIEQELVETCTVDSKWKILSQIHSSATDYKDRLNEQIYLHLKNSELPGKRSIIQCYCKVGCVLLLALIFYSIVQIDSLRPLPVLPAGIVVTCLVAWRLLGVRDGPILAVTITATGSFLDVLILHQTNVNSTEETKSLFCWGLCIGMHIVFGVLTPTLLKSFGAVVVTGLTTVILMATPGKVSTSHILRMVLGIVFVNIGMAVSKMMSTRLKLIAASITLLFRILMMGDVSLCCIFFMYGVCWVSIIKADRIGKITVVKVFCELGIPNPYRRWAMYVFGMLLGPPFSRFFGWSFASTGPYHIIISLGLLALIELTHVYTDYYATINDVISTAELNKTWLKLADTSSEELPNEDITLVIRDFAGHKLYHSTHHVFMTEHAVYVIVFKLPDAFAAPEEMMKSLTYWINSVLFHTNHNDPCIILVGTHRNDQSLSPSKIKTIENYIDDHLPSDYLKLLMWNPRDTLVFCVENSSRVDCHDYSYLLKTIRRCGTEREFQRKQLPLRFFAFGSVLEKMRKQNSGCPSRKQDFIDMWWLTRKLSKREAVYVSSEQITNHNSSQTFVIDYDILYEICKETDCQIKSKEQFTKLLKVFHDMGEIIYKDIPGLGDIVVTDPQILIDIVAAVVTQPKKSEIKPGLVAAYKTLHTKGIASQSLLNHIIKEKYPQMTSDTLAKFASLFDDYDLMCSMKVQNGNNASHYIIPQLLPEIVPDHSEWKSKCTTNDHVYFIGFNHFHPQSMFVRLLCASLRHQIEYQPSFNILDAPVYRFNAWCTYKSGHAYHLSLDPDTRSTLIKVIIRCEDSESPVKVLGFLNNKLQAITKRDFNKVTYTIGPLCPVCTDPEHAIDEKVHIIPMMGTSIGYHKRITVWCSGQKVQLQHGKVLPSGYLGCGSLKESPTLSINAKLVNNSAKATPNQKQEDVKLTDETPIYDLPHELYVKIRQLLSLPSVLGNDYTGLAGILGKTLTEVMLYQLENNPCDALLKDWAKQEDATLGNLIKHLKTLQQFRIISTIEEFCERNVEKSSSGSKNRV</sequence>
<dbReference type="SUPFAM" id="SSF52540">
    <property type="entry name" value="P-loop containing nucleoside triphosphate hydrolases"/>
    <property type="match status" value="1"/>
</dbReference>
<name>A0A8J1U0Z0_OWEFU</name>
<dbReference type="PROSITE" id="PS50017">
    <property type="entry name" value="DEATH_DOMAIN"/>
    <property type="match status" value="1"/>
</dbReference>
<dbReference type="InterPro" id="IPR027417">
    <property type="entry name" value="P-loop_NTPase"/>
</dbReference>
<proteinExistence type="predicted"/>
<protein>
    <submittedName>
        <fullName evidence="2">Uncharacterized protein</fullName>
    </submittedName>
</protein>
<organism evidence="2 3">
    <name type="scientific">Owenia fusiformis</name>
    <name type="common">Polychaete worm</name>
    <dbReference type="NCBI Taxonomy" id="6347"/>
    <lineage>
        <taxon>Eukaryota</taxon>
        <taxon>Metazoa</taxon>
        <taxon>Spiralia</taxon>
        <taxon>Lophotrochozoa</taxon>
        <taxon>Annelida</taxon>
        <taxon>Polychaeta</taxon>
        <taxon>Sedentaria</taxon>
        <taxon>Canalipalpata</taxon>
        <taxon>Sabellida</taxon>
        <taxon>Oweniida</taxon>
        <taxon>Oweniidae</taxon>
        <taxon>Owenia</taxon>
    </lineage>
</organism>
<evidence type="ECO:0000313" key="3">
    <source>
        <dbReference type="Proteomes" id="UP000749559"/>
    </source>
</evidence>
<reference evidence="2" key="1">
    <citation type="submission" date="2022-03" db="EMBL/GenBank/DDBJ databases">
        <authorList>
            <person name="Martin C."/>
        </authorList>
    </citation>
    <scope>NUCLEOTIDE SEQUENCE</scope>
</reference>
<dbReference type="Pfam" id="PF00531">
    <property type="entry name" value="Death"/>
    <property type="match status" value="1"/>
</dbReference>
<dbReference type="InterPro" id="IPR036388">
    <property type="entry name" value="WH-like_DNA-bd_sf"/>
</dbReference>
<dbReference type="InterPro" id="IPR032171">
    <property type="entry name" value="COR-A"/>
</dbReference>
<dbReference type="PANTHER" id="PTHR47679:SF2">
    <property type="entry name" value="C-TERMINAL OF ROC (COR) DOMAIN-CONTAINING PROTEIN"/>
    <property type="match status" value="1"/>
</dbReference>
<keyword evidence="3" id="KW-1185">Reference proteome</keyword>
<comment type="caution">
    <text evidence="2">The sequence shown here is derived from an EMBL/GenBank/DDBJ whole genome shotgun (WGS) entry which is preliminary data.</text>
</comment>
<dbReference type="EMBL" id="CAIIXF020000008">
    <property type="protein sequence ID" value="CAH1792020.1"/>
    <property type="molecule type" value="Genomic_DNA"/>
</dbReference>
<dbReference type="AlphaFoldDB" id="A0A8J1U0Z0"/>
<dbReference type="GO" id="GO:0007165">
    <property type="term" value="P:signal transduction"/>
    <property type="evidence" value="ECO:0007669"/>
    <property type="project" value="InterPro"/>
</dbReference>
<evidence type="ECO:0000313" key="2">
    <source>
        <dbReference type="EMBL" id="CAH1792020.1"/>
    </source>
</evidence>
<keyword evidence="1" id="KW-0677">Repeat</keyword>
<dbReference type="PANTHER" id="PTHR47679">
    <property type="entry name" value="PROTEIN TORNADO 1"/>
    <property type="match status" value="1"/>
</dbReference>
<dbReference type="Gene3D" id="1.10.10.10">
    <property type="entry name" value="Winged helix-like DNA-binding domain superfamily/Winged helix DNA-binding domain"/>
    <property type="match status" value="1"/>
</dbReference>
<dbReference type="Pfam" id="PF08477">
    <property type="entry name" value="Roc"/>
    <property type="match status" value="1"/>
</dbReference>
<dbReference type="Proteomes" id="UP000749559">
    <property type="component" value="Unassembled WGS sequence"/>
</dbReference>
<dbReference type="InterPro" id="IPR000488">
    <property type="entry name" value="Death_dom"/>
</dbReference>